<dbReference type="Pfam" id="PF00067">
    <property type="entry name" value="p450"/>
    <property type="match status" value="1"/>
</dbReference>
<dbReference type="InterPro" id="IPR002401">
    <property type="entry name" value="Cyt_P450_E_grp-I"/>
</dbReference>
<name>A0A9P9YVQ7_9MUSC</name>
<protein>
    <submittedName>
        <fullName evidence="12">Uncharacterized protein</fullName>
    </submittedName>
</protein>
<accession>A0A9P9YVQ7</accession>
<sequence>MLSKRCNANKQIARQIYQLYRGLAHKTSTVSFEEAKPYADIPGPSKLQLVRAFLPGATDLVLKTLSSGRYKNLPVHEMFLDMNRKYGSIFRMPSVAGTDMVLTMNPQDYEIVFRNEGQYPHRRSFEVMDYFKKVHRREVFDGYDGLTSGNGPAWGKMRTSVNPILLQPRNAKLYMKNLLQVSDEFLERLVHCIRSVRDPVTQEMPDDFAMDIRHLVIESICSVALNAHLGLLGDQRENKDIQKLVSSLQDVVELGFQLDMMPAFWKYFPIPSFKKLMRSLDTITDFCYFHIENALKRIEEDAKAGKLTEISLEKSLLEKLTRFDRQTAVIIAMDLLFAGADPTLVSLAGILLSLSKNPEKQARLLEEIRGILPNKDSPLTMENMSNMPYLRACIKEGIRLYPIGPGTMRRMPHDVVLSGYRVVAGTDVGMAANYQMANMEQFVPKVREFIPERWLRDESNANSHLVGDTATPFMYLPFGFGPRACAGKRIVDMMLEIAIARLVRNFQIGFDYPIENAFKAKFFVQPNIPFKFKFVERND</sequence>
<comment type="caution">
    <text evidence="12">The sequence shown here is derived from an EMBL/GenBank/DDBJ whole genome shotgun (WGS) entry which is preliminary data.</text>
</comment>
<dbReference type="Gene3D" id="1.10.630.10">
    <property type="entry name" value="Cytochrome P450"/>
    <property type="match status" value="1"/>
</dbReference>
<dbReference type="PRINTS" id="PR00463">
    <property type="entry name" value="EP450I"/>
</dbReference>
<evidence type="ECO:0000313" key="13">
    <source>
        <dbReference type="Proteomes" id="UP001059596"/>
    </source>
</evidence>
<dbReference type="InterPro" id="IPR017972">
    <property type="entry name" value="Cyt_P450_CS"/>
</dbReference>
<dbReference type="PANTHER" id="PTHR24279:SF120">
    <property type="entry name" value="CYTOCHROME P450"/>
    <property type="match status" value="1"/>
</dbReference>
<evidence type="ECO:0000256" key="10">
    <source>
        <dbReference type="PIRSR" id="PIRSR602401-1"/>
    </source>
</evidence>
<dbReference type="GO" id="GO:0004497">
    <property type="term" value="F:monooxygenase activity"/>
    <property type="evidence" value="ECO:0007669"/>
    <property type="project" value="UniProtKB-KW"/>
</dbReference>
<dbReference type="InterPro" id="IPR036396">
    <property type="entry name" value="Cyt_P450_sf"/>
</dbReference>
<comment type="cofactor">
    <cofactor evidence="1 10">
        <name>heme</name>
        <dbReference type="ChEBI" id="CHEBI:30413"/>
    </cofactor>
</comment>
<dbReference type="GO" id="GO:0020037">
    <property type="term" value="F:heme binding"/>
    <property type="evidence" value="ECO:0007669"/>
    <property type="project" value="InterPro"/>
</dbReference>
<organism evidence="12 13">
    <name type="scientific">Drosophila gunungcola</name>
    <name type="common">fruit fly</name>
    <dbReference type="NCBI Taxonomy" id="103775"/>
    <lineage>
        <taxon>Eukaryota</taxon>
        <taxon>Metazoa</taxon>
        <taxon>Ecdysozoa</taxon>
        <taxon>Arthropoda</taxon>
        <taxon>Hexapoda</taxon>
        <taxon>Insecta</taxon>
        <taxon>Pterygota</taxon>
        <taxon>Neoptera</taxon>
        <taxon>Endopterygota</taxon>
        <taxon>Diptera</taxon>
        <taxon>Brachycera</taxon>
        <taxon>Muscomorpha</taxon>
        <taxon>Ephydroidea</taxon>
        <taxon>Drosophilidae</taxon>
        <taxon>Drosophila</taxon>
        <taxon>Sophophora</taxon>
    </lineage>
</organism>
<evidence type="ECO:0000256" key="11">
    <source>
        <dbReference type="RuleBase" id="RU000461"/>
    </source>
</evidence>
<dbReference type="GO" id="GO:0016020">
    <property type="term" value="C:membrane"/>
    <property type="evidence" value="ECO:0007669"/>
    <property type="project" value="UniProtKB-SubCell"/>
</dbReference>
<comment type="similarity">
    <text evidence="3 11">Belongs to the cytochrome P450 family.</text>
</comment>
<dbReference type="EMBL" id="JAMKOV010000001">
    <property type="protein sequence ID" value="KAI8043976.1"/>
    <property type="molecule type" value="Genomic_DNA"/>
</dbReference>
<dbReference type="PRINTS" id="PR00385">
    <property type="entry name" value="P450"/>
</dbReference>
<evidence type="ECO:0000313" key="12">
    <source>
        <dbReference type="EMBL" id="KAI8043976.1"/>
    </source>
</evidence>
<keyword evidence="6 11" id="KW-0560">Oxidoreductase</keyword>
<evidence type="ECO:0000256" key="7">
    <source>
        <dbReference type="ARBA" id="ARBA00023004"/>
    </source>
</evidence>
<comment type="subcellular location">
    <subcellularLocation>
        <location evidence="2">Membrane</location>
    </subcellularLocation>
</comment>
<dbReference type="FunFam" id="1.10.630.10:FF:000006">
    <property type="entry name" value="Cytochrome P450 302a1, mitochondrial"/>
    <property type="match status" value="1"/>
</dbReference>
<dbReference type="CDD" id="cd11054">
    <property type="entry name" value="CYP24A1-like"/>
    <property type="match status" value="1"/>
</dbReference>
<gene>
    <name evidence="12" type="ORF">M5D96_000124</name>
</gene>
<evidence type="ECO:0000256" key="5">
    <source>
        <dbReference type="ARBA" id="ARBA00022723"/>
    </source>
</evidence>
<dbReference type="AlphaFoldDB" id="A0A9P9YVQ7"/>
<evidence type="ECO:0000256" key="9">
    <source>
        <dbReference type="ARBA" id="ARBA00023136"/>
    </source>
</evidence>
<keyword evidence="8 11" id="KW-0503">Monooxygenase</keyword>
<keyword evidence="4 10" id="KW-0349">Heme</keyword>
<evidence type="ECO:0000256" key="1">
    <source>
        <dbReference type="ARBA" id="ARBA00001971"/>
    </source>
</evidence>
<keyword evidence="13" id="KW-1185">Reference proteome</keyword>
<evidence type="ECO:0000256" key="2">
    <source>
        <dbReference type="ARBA" id="ARBA00004370"/>
    </source>
</evidence>
<dbReference type="PROSITE" id="PS00086">
    <property type="entry name" value="CYTOCHROME_P450"/>
    <property type="match status" value="1"/>
</dbReference>
<dbReference type="Proteomes" id="UP001059596">
    <property type="component" value="Chromosome 3R"/>
</dbReference>
<evidence type="ECO:0000256" key="8">
    <source>
        <dbReference type="ARBA" id="ARBA00023033"/>
    </source>
</evidence>
<reference evidence="12" key="1">
    <citation type="journal article" date="2023" name="Genome Biol. Evol.">
        <title>Long-read-based Genome Assembly of Drosophila gunungcola Reveals Fewer Chemosensory Genes in Flower-breeding Species.</title>
        <authorList>
            <person name="Negi A."/>
            <person name="Liao B.Y."/>
            <person name="Yeh S.D."/>
        </authorList>
    </citation>
    <scope>NUCLEOTIDE SEQUENCE</scope>
    <source>
        <strain evidence="12">Sukarami</strain>
    </source>
</reference>
<dbReference type="InterPro" id="IPR050479">
    <property type="entry name" value="CYP11_CYP27_families"/>
</dbReference>
<dbReference type="GO" id="GO:0016705">
    <property type="term" value="F:oxidoreductase activity, acting on paired donors, with incorporation or reduction of molecular oxygen"/>
    <property type="evidence" value="ECO:0007669"/>
    <property type="project" value="InterPro"/>
</dbReference>
<keyword evidence="7 10" id="KW-0408">Iron</keyword>
<evidence type="ECO:0000256" key="6">
    <source>
        <dbReference type="ARBA" id="ARBA00023002"/>
    </source>
</evidence>
<evidence type="ECO:0000256" key="3">
    <source>
        <dbReference type="ARBA" id="ARBA00010617"/>
    </source>
</evidence>
<proteinExistence type="inferred from homology"/>
<keyword evidence="5 10" id="KW-0479">Metal-binding</keyword>
<evidence type="ECO:0000256" key="4">
    <source>
        <dbReference type="ARBA" id="ARBA00022617"/>
    </source>
</evidence>
<dbReference type="InterPro" id="IPR001128">
    <property type="entry name" value="Cyt_P450"/>
</dbReference>
<dbReference type="GO" id="GO:0005506">
    <property type="term" value="F:iron ion binding"/>
    <property type="evidence" value="ECO:0007669"/>
    <property type="project" value="InterPro"/>
</dbReference>
<dbReference type="PANTHER" id="PTHR24279">
    <property type="entry name" value="CYTOCHROME P450"/>
    <property type="match status" value="1"/>
</dbReference>
<feature type="binding site" description="axial binding residue" evidence="10">
    <location>
        <position position="485"/>
    </location>
    <ligand>
        <name>heme</name>
        <dbReference type="ChEBI" id="CHEBI:30413"/>
    </ligand>
    <ligandPart>
        <name>Fe</name>
        <dbReference type="ChEBI" id="CHEBI:18248"/>
    </ligandPart>
</feature>
<keyword evidence="9" id="KW-0472">Membrane</keyword>
<dbReference type="SUPFAM" id="SSF48264">
    <property type="entry name" value="Cytochrome P450"/>
    <property type="match status" value="1"/>
</dbReference>